<feature type="compositionally biased region" description="Basic and acidic residues" evidence="1">
    <location>
        <begin position="57"/>
        <end position="71"/>
    </location>
</feature>
<dbReference type="AlphaFoldDB" id="A0A4Z2E2L5"/>
<dbReference type="Proteomes" id="UP000314294">
    <property type="component" value="Unassembled WGS sequence"/>
</dbReference>
<gene>
    <name evidence="2" type="ORF">EYF80_066907</name>
</gene>
<name>A0A4Z2E2L5_9TELE</name>
<comment type="caution">
    <text evidence="2">The sequence shown here is derived from an EMBL/GenBank/DDBJ whole genome shotgun (WGS) entry which is preliminary data.</text>
</comment>
<evidence type="ECO:0000256" key="1">
    <source>
        <dbReference type="SAM" id="MobiDB-lite"/>
    </source>
</evidence>
<feature type="region of interest" description="Disordered" evidence="1">
    <location>
        <begin position="47"/>
        <end position="80"/>
    </location>
</feature>
<dbReference type="EMBL" id="SRLO01020270">
    <property type="protein sequence ID" value="TNN22977.1"/>
    <property type="molecule type" value="Genomic_DNA"/>
</dbReference>
<organism evidence="2 3">
    <name type="scientific">Liparis tanakae</name>
    <name type="common">Tanaka's snailfish</name>
    <dbReference type="NCBI Taxonomy" id="230148"/>
    <lineage>
        <taxon>Eukaryota</taxon>
        <taxon>Metazoa</taxon>
        <taxon>Chordata</taxon>
        <taxon>Craniata</taxon>
        <taxon>Vertebrata</taxon>
        <taxon>Euteleostomi</taxon>
        <taxon>Actinopterygii</taxon>
        <taxon>Neopterygii</taxon>
        <taxon>Teleostei</taxon>
        <taxon>Neoteleostei</taxon>
        <taxon>Acanthomorphata</taxon>
        <taxon>Eupercaria</taxon>
        <taxon>Perciformes</taxon>
        <taxon>Cottioidei</taxon>
        <taxon>Cottales</taxon>
        <taxon>Liparidae</taxon>
        <taxon>Liparis</taxon>
    </lineage>
</organism>
<proteinExistence type="predicted"/>
<accession>A0A4Z2E2L5</accession>
<evidence type="ECO:0000313" key="2">
    <source>
        <dbReference type="EMBL" id="TNN22977.1"/>
    </source>
</evidence>
<reference evidence="2 3" key="1">
    <citation type="submission" date="2019-03" db="EMBL/GenBank/DDBJ databases">
        <title>First draft genome of Liparis tanakae, snailfish: a comprehensive survey of snailfish specific genes.</title>
        <authorList>
            <person name="Kim W."/>
            <person name="Song I."/>
            <person name="Jeong J.-H."/>
            <person name="Kim D."/>
            <person name="Kim S."/>
            <person name="Ryu S."/>
            <person name="Song J.Y."/>
            <person name="Lee S.K."/>
        </authorList>
    </citation>
    <scope>NUCLEOTIDE SEQUENCE [LARGE SCALE GENOMIC DNA]</scope>
    <source>
        <tissue evidence="2">Muscle</tissue>
    </source>
</reference>
<evidence type="ECO:0000313" key="3">
    <source>
        <dbReference type="Proteomes" id="UP000314294"/>
    </source>
</evidence>
<keyword evidence="3" id="KW-1185">Reference proteome</keyword>
<protein>
    <submittedName>
        <fullName evidence="2">Uncharacterized protein</fullName>
    </submittedName>
</protein>
<sequence>MDTQPQPEEEVISGTTTSRETESIFWFEPEFFIAEERVSLKRSVAFQVPPPPWTDSEDMKGAAHGSRERRSVGFLQRWTA</sequence>
<feature type="region of interest" description="Disordered" evidence="1">
    <location>
        <begin position="1"/>
        <end position="20"/>
    </location>
</feature>